<evidence type="ECO:0000256" key="1">
    <source>
        <dbReference type="PROSITE-ProRule" id="PRU00169"/>
    </source>
</evidence>
<dbReference type="PROSITE" id="PS50110">
    <property type="entry name" value="RESPONSE_REGULATORY"/>
    <property type="match status" value="1"/>
</dbReference>
<reference evidence="3 4" key="1">
    <citation type="submission" date="2019-02" db="EMBL/GenBank/DDBJ databases">
        <title>Deep-cultivation of Planctomycetes and their phenomic and genomic characterization uncovers novel biology.</title>
        <authorList>
            <person name="Wiegand S."/>
            <person name="Jogler M."/>
            <person name="Boedeker C."/>
            <person name="Pinto D."/>
            <person name="Vollmers J."/>
            <person name="Rivas-Marin E."/>
            <person name="Kohn T."/>
            <person name="Peeters S.H."/>
            <person name="Heuer A."/>
            <person name="Rast P."/>
            <person name="Oberbeckmann S."/>
            <person name="Bunk B."/>
            <person name="Jeske O."/>
            <person name="Meyerdierks A."/>
            <person name="Storesund J.E."/>
            <person name="Kallscheuer N."/>
            <person name="Luecker S."/>
            <person name="Lage O.M."/>
            <person name="Pohl T."/>
            <person name="Merkel B.J."/>
            <person name="Hornburger P."/>
            <person name="Mueller R.-W."/>
            <person name="Bruemmer F."/>
            <person name="Labrenz M."/>
            <person name="Spormann A.M."/>
            <person name="Op Den Camp H."/>
            <person name="Overmann J."/>
            <person name="Amann R."/>
            <person name="Jetten M.S.M."/>
            <person name="Mascher T."/>
            <person name="Medema M.H."/>
            <person name="Devos D.P."/>
            <person name="Kaster A.-K."/>
            <person name="Ovreas L."/>
            <person name="Rohde M."/>
            <person name="Galperin M.Y."/>
            <person name="Jogler C."/>
        </authorList>
    </citation>
    <scope>NUCLEOTIDE SEQUENCE [LARGE SCALE GENOMIC DNA]</scope>
    <source>
        <strain evidence="3 4">Pla108</strain>
    </source>
</reference>
<protein>
    <recommendedName>
        <fullName evidence="2">Response regulatory domain-containing protein</fullName>
    </recommendedName>
</protein>
<name>A0A5C6A917_9BACT</name>
<evidence type="ECO:0000313" key="4">
    <source>
        <dbReference type="Proteomes" id="UP000317421"/>
    </source>
</evidence>
<dbReference type="Gene3D" id="3.40.50.2300">
    <property type="match status" value="1"/>
</dbReference>
<dbReference type="AlphaFoldDB" id="A0A5C6A917"/>
<dbReference type="OrthoDB" id="9923737at2"/>
<comment type="caution">
    <text evidence="3">The sequence shown here is derived from an EMBL/GenBank/DDBJ whole genome shotgun (WGS) entry which is preliminary data.</text>
</comment>
<evidence type="ECO:0000313" key="3">
    <source>
        <dbReference type="EMBL" id="TWT95926.1"/>
    </source>
</evidence>
<feature type="domain" description="Response regulatory" evidence="2">
    <location>
        <begin position="10"/>
        <end position="114"/>
    </location>
</feature>
<dbReference type="SUPFAM" id="SSF52172">
    <property type="entry name" value="CheY-like"/>
    <property type="match status" value="1"/>
</dbReference>
<sequence length="125" mass="13159">MQAANSKSPRVLVLDPSVEARLVLCELLSRTGVATAGAESVGDALVKLKQSPVKVLVVDADAFDPAELAPIVEAAARRGAATVVAGTNRPAGEFGFVRKPYHYRELVHKIWTALEATENPGRAAA</sequence>
<organism evidence="3 4">
    <name type="scientific">Botrimarina colliarenosi</name>
    <dbReference type="NCBI Taxonomy" id="2528001"/>
    <lineage>
        <taxon>Bacteria</taxon>
        <taxon>Pseudomonadati</taxon>
        <taxon>Planctomycetota</taxon>
        <taxon>Planctomycetia</taxon>
        <taxon>Pirellulales</taxon>
        <taxon>Lacipirellulaceae</taxon>
        <taxon>Botrimarina</taxon>
    </lineage>
</organism>
<evidence type="ECO:0000259" key="2">
    <source>
        <dbReference type="PROSITE" id="PS50110"/>
    </source>
</evidence>
<proteinExistence type="predicted"/>
<keyword evidence="1" id="KW-0597">Phosphoprotein</keyword>
<dbReference type="GO" id="GO:0000160">
    <property type="term" value="P:phosphorelay signal transduction system"/>
    <property type="evidence" value="ECO:0007669"/>
    <property type="project" value="InterPro"/>
</dbReference>
<keyword evidence="4" id="KW-1185">Reference proteome</keyword>
<dbReference type="InterPro" id="IPR001789">
    <property type="entry name" value="Sig_transdc_resp-reg_receiver"/>
</dbReference>
<dbReference type="EMBL" id="SJPR01000004">
    <property type="protein sequence ID" value="TWT95926.1"/>
    <property type="molecule type" value="Genomic_DNA"/>
</dbReference>
<accession>A0A5C6A917</accession>
<dbReference type="Proteomes" id="UP000317421">
    <property type="component" value="Unassembled WGS sequence"/>
</dbReference>
<feature type="modified residue" description="4-aspartylphosphate" evidence="1">
    <location>
        <position position="59"/>
    </location>
</feature>
<gene>
    <name evidence="3" type="ORF">Pla108_30030</name>
</gene>
<dbReference type="InterPro" id="IPR011006">
    <property type="entry name" value="CheY-like_superfamily"/>
</dbReference>